<dbReference type="GO" id="GO:0005886">
    <property type="term" value="C:plasma membrane"/>
    <property type="evidence" value="ECO:0007669"/>
    <property type="project" value="UniProtKB-SubCell"/>
</dbReference>
<evidence type="ECO:0000313" key="17">
    <source>
        <dbReference type="Proteomes" id="UP000574133"/>
    </source>
</evidence>
<evidence type="ECO:0000256" key="4">
    <source>
        <dbReference type="ARBA" id="ARBA00022475"/>
    </source>
</evidence>
<feature type="transmembrane region" description="Helical" evidence="14">
    <location>
        <begin position="37"/>
        <end position="55"/>
    </location>
</feature>
<feature type="transmembrane region" description="Helical" evidence="14">
    <location>
        <begin position="7"/>
        <end position="25"/>
    </location>
</feature>
<feature type="transmembrane region" description="Helical" evidence="14">
    <location>
        <begin position="100"/>
        <end position="118"/>
    </location>
</feature>
<dbReference type="SUPFAM" id="SSF55874">
    <property type="entry name" value="ATPase domain of HSP90 chaperone/DNA topoisomerase II/histidine kinase"/>
    <property type="match status" value="1"/>
</dbReference>
<evidence type="ECO:0000256" key="7">
    <source>
        <dbReference type="ARBA" id="ARBA00022692"/>
    </source>
</evidence>
<proteinExistence type="predicted"/>
<evidence type="ECO:0000256" key="12">
    <source>
        <dbReference type="ARBA" id="ARBA00023012"/>
    </source>
</evidence>
<dbReference type="Pfam" id="PF00512">
    <property type="entry name" value="HisKA"/>
    <property type="match status" value="1"/>
</dbReference>
<dbReference type="InterPro" id="IPR004358">
    <property type="entry name" value="Sig_transdc_His_kin-like_C"/>
</dbReference>
<accession>A0A841TB88</accession>
<keyword evidence="6" id="KW-0808">Transferase</keyword>
<keyword evidence="4" id="KW-1003">Cell membrane</keyword>
<dbReference type="PANTHER" id="PTHR43065">
    <property type="entry name" value="SENSOR HISTIDINE KINASE"/>
    <property type="match status" value="1"/>
</dbReference>
<dbReference type="CDD" id="cd00082">
    <property type="entry name" value="HisKA"/>
    <property type="match status" value="1"/>
</dbReference>
<feature type="transmembrane region" description="Helical" evidence="14">
    <location>
        <begin position="67"/>
        <end position="88"/>
    </location>
</feature>
<dbReference type="InterPro" id="IPR036890">
    <property type="entry name" value="HATPase_C_sf"/>
</dbReference>
<dbReference type="SUPFAM" id="SSF47384">
    <property type="entry name" value="Homodimeric domain of signal transducing histidine kinase"/>
    <property type="match status" value="1"/>
</dbReference>
<dbReference type="Pfam" id="PF02518">
    <property type="entry name" value="HATPase_c"/>
    <property type="match status" value="1"/>
</dbReference>
<protein>
    <recommendedName>
        <fullName evidence="3">histidine kinase</fullName>
        <ecNumber evidence="3">2.7.13.3</ecNumber>
    </recommendedName>
</protein>
<keyword evidence="10" id="KW-0067">ATP-binding</keyword>
<dbReference type="InterPro" id="IPR003594">
    <property type="entry name" value="HATPase_dom"/>
</dbReference>
<dbReference type="RefSeq" id="WP_185179830.1">
    <property type="nucleotide sequence ID" value="NZ_CBCSEP010000006.1"/>
</dbReference>
<feature type="domain" description="Histidine kinase" evidence="15">
    <location>
        <begin position="211"/>
        <end position="420"/>
    </location>
</feature>
<keyword evidence="12" id="KW-0902">Two-component regulatory system</keyword>
<dbReference type="GO" id="GO:0005524">
    <property type="term" value="F:ATP binding"/>
    <property type="evidence" value="ECO:0007669"/>
    <property type="project" value="UniProtKB-KW"/>
</dbReference>
<keyword evidence="17" id="KW-1185">Reference proteome</keyword>
<gene>
    <name evidence="16" type="ORF">H4Q31_14830</name>
</gene>
<keyword evidence="9" id="KW-0418">Kinase</keyword>
<evidence type="ECO:0000256" key="6">
    <source>
        <dbReference type="ARBA" id="ARBA00022679"/>
    </source>
</evidence>
<name>A0A841TB88_9BACL</name>
<dbReference type="InterPro" id="IPR011620">
    <property type="entry name" value="Sig_transdc_His_kinase_LytS_TM"/>
</dbReference>
<keyword evidence="11 14" id="KW-1133">Transmembrane helix</keyword>
<dbReference type="SMART" id="SM00388">
    <property type="entry name" value="HisKA"/>
    <property type="match status" value="1"/>
</dbReference>
<organism evidence="16 17">
    <name type="scientific">Cohnella lubricantis</name>
    <dbReference type="NCBI Taxonomy" id="2163172"/>
    <lineage>
        <taxon>Bacteria</taxon>
        <taxon>Bacillati</taxon>
        <taxon>Bacillota</taxon>
        <taxon>Bacilli</taxon>
        <taxon>Bacillales</taxon>
        <taxon>Paenibacillaceae</taxon>
        <taxon>Cohnella</taxon>
    </lineage>
</organism>
<dbReference type="PANTHER" id="PTHR43065:SF46">
    <property type="entry name" value="C4-DICARBOXYLATE TRANSPORT SENSOR PROTEIN DCTB"/>
    <property type="match status" value="1"/>
</dbReference>
<comment type="catalytic activity">
    <reaction evidence="1">
        <text>ATP + protein L-histidine = ADP + protein N-phospho-L-histidine.</text>
        <dbReference type="EC" id="2.7.13.3"/>
    </reaction>
</comment>
<evidence type="ECO:0000259" key="15">
    <source>
        <dbReference type="PROSITE" id="PS50109"/>
    </source>
</evidence>
<evidence type="ECO:0000256" key="13">
    <source>
        <dbReference type="ARBA" id="ARBA00023136"/>
    </source>
</evidence>
<dbReference type="EMBL" id="JACJVN010000057">
    <property type="protein sequence ID" value="MBB6678564.1"/>
    <property type="molecule type" value="Genomic_DNA"/>
</dbReference>
<keyword evidence="13 14" id="KW-0472">Membrane</keyword>
<dbReference type="InterPro" id="IPR036097">
    <property type="entry name" value="HisK_dim/P_sf"/>
</dbReference>
<evidence type="ECO:0000256" key="1">
    <source>
        <dbReference type="ARBA" id="ARBA00000085"/>
    </source>
</evidence>
<comment type="caution">
    <text evidence="16">The sequence shown here is derived from an EMBL/GenBank/DDBJ whole genome shotgun (WGS) entry which is preliminary data.</text>
</comment>
<feature type="transmembrane region" description="Helical" evidence="14">
    <location>
        <begin position="169"/>
        <end position="186"/>
    </location>
</feature>
<evidence type="ECO:0000256" key="3">
    <source>
        <dbReference type="ARBA" id="ARBA00012438"/>
    </source>
</evidence>
<dbReference type="GO" id="GO:0071555">
    <property type="term" value="P:cell wall organization"/>
    <property type="evidence" value="ECO:0007669"/>
    <property type="project" value="InterPro"/>
</dbReference>
<evidence type="ECO:0000256" key="8">
    <source>
        <dbReference type="ARBA" id="ARBA00022741"/>
    </source>
</evidence>
<dbReference type="Gene3D" id="1.10.287.130">
    <property type="match status" value="1"/>
</dbReference>
<evidence type="ECO:0000256" key="11">
    <source>
        <dbReference type="ARBA" id="ARBA00022989"/>
    </source>
</evidence>
<dbReference type="AlphaFoldDB" id="A0A841TB88"/>
<evidence type="ECO:0000256" key="9">
    <source>
        <dbReference type="ARBA" id="ARBA00022777"/>
    </source>
</evidence>
<evidence type="ECO:0000256" key="10">
    <source>
        <dbReference type="ARBA" id="ARBA00022840"/>
    </source>
</evidence>
<evidence type="ECO:0000256" key="14">
    <source>
        <dbReference type="SAM" id="Phobius"/>
    </source>
</evidence>
<dbReference type="PROSITE" id="PS50109">
    <property type="entry name" value="HIS_KIN"/>
    <property type="match status" value="1"/>
</dbReference>
<feature type="transmembrane region" description="Helical" evidence="14">
    <location>
        <begin position="130"/>
        <end position="149"/>
    </location>
</feature>
<dbReference type="Pfam" id="PF07694">
    <property type="entry name" value="5TM-5TMR_LYT"/>
    <property type="match status" value="1"/>
</dbReference>
<dbReference type="InterPro" id="IPR005467">
    <property type="entry name" value="His_kinase_dom"/>
</dbReference>
<evidence type="ECO:0000256" key="2">
    <source>
        <dbReference type="ARBA" id="ARBA00004651"/>
    </source>
</evidence>
<reference evidence="16 17" key="1">
    <citation type="submission" date="2020-08" db="EMBL/GenBank/DDBJ databases">
        <title>Cohnella phylogeny.</title>
        <authorList>
            <person name="Dunlap C."/>
        </authorList>
    </citation>
    <scope>NUCLEOTIDE SEQUENCE [LARGE SCALE GENOMIC DNA]</scope>
    <source>
        <strain evidence="16 17">DSM 103658</strain>
    </source>
</reference>
<dbReference type="EC" id="2.7.13.3" evidence="3"/>
<dbReference type="SMART" id="SM00387">
    <property type="entry name" value="HATPase_c"/>
    <property type="match status" value="1"/>
</dbReference>
<sequence length="420" mass="47499">MLTYFKDFLLNILIILLSLILYPYIYKLRERRHYRRFLFYFFFAAAIVLTMSFPIEIHGTIHDLRAVPLAIGTLYSGPIVSLGLFVTVIGCRAVTGLPNFWTYAVSILPAFIIGLFLHAPFRRFSFMSRVGVTILYSAMIKFLTLSLYFLQTDSIATMFASPKAMLNTYTLQALVAAGCVYMLEFLKRHHRLQDEVVRTEKMQIVSDIAASVAHEIRNPLTTVRGFIQLFGTADLSLQKKADYMKLCLEELDRAEQIIADYLSLAKPDPDPDRIETIELNEEILYLSNVLLTYANYNNIRIEVELPRDGRLCAKGDRYKLRQALINIGKNAIEAMPGGGTLELRAEKRLGVSAVTIRDTGVGMTEEQIRRLGSPYYSTKEKGTGLGTMVSFSIIKKMNGRIEVTSNPGRGTEFSLMFPNS</sequence>
<dbReference type="Proteomes" id="UP000574133">
    <property type="component" value="Unassembled WGS sequence"/>
</dbReference>
<evidence type="ECO:0000313" key="16">
    <source>
        <dbReference type="EMBL" id="MBB6678564.1"/>
    </source>
</evidence>
<keyword evidence="7 14" id="KW-0812">Transmembrane</keyword>
<keyword evidence="5" id="KW-0597">Phosphoprotein</keyword>
<dbReference type="GO" id="GO:0000155">
    <property type="term" value="F:phosphorelay sensor kinase activity"/>
    <property type="evidence" value="ECO:0007669"/>
    <property type="project" value="InterPro"/>
</dbReference>
<dbReference type="InterPro" id="IPR003661">
    <property type="entry name" value="HisK_dim/P_dom"/>
</dbReference>
<evidence type="ECO:0000256" key="5">
    <source>
        <dbReference type="ARBA" id="ARBA00022553"/>
    </source>
</evidence>
<dbReference type="PRINTS" id="PR00344">
    <property type="entry name" value="BCTRLSENSOR"/>
</dbReference>
<keyword evidence="8" id="KW-0547">Nucleotide-binding</keyword>
<comment type="subcellular location">
    <subcellularLocation>
        <location evidence="2">Cell membrane</location>
        <topology evidence="2">Multi-pass membrane protein</topology>
    </subcellularLocation>
</comment>
<dbReference type="Gene3D" id="3.30.565.10">
    <property type="entry name" value="Histidine kinase-like ATPase, C-terminal domain"/>
    <property type="match status" value="1"/>
</dbReference>